<dbReference type="InterPro" id="IPR036457">
    <property type="entry name" value="PPM-type-like_dom_sf"/>
</dbReference>
<feature type="transmembrane region" description="Helical" evidence="2">
    <location>
        <begin position="205"/>
        <end position="225"/>
    </location>
</feature>
<feature type="transmembrane region" description="Helical" evidence="2">
    <location>
        <begin position="293"/>
        <end position="309"/>
    </location>
</feature>
<dbReference type="EMBL" id="AP018449">
    <property type="protein sequence ID" value="BBB91253.1"/>
    <property type="molecule type" value="Genomic_DNA"/>
</dbReference>
<dbReference type="PANTHER" id="PTHR43156">
    <property type="entry name" value="STAGE II SPORULATION PROTEIN E-RELATED"/>
    <property type="match status" value="1"/>
</dbReference>
<evidence type="ECO:0000313" key="5">
    <source>
        <dbReference type="Proteomes" id="UP000276437"/>
    </source>
</evidence>
<dbReference type="Pfam" id="PF19732">
    <property type="entry name" value="SpoIIE_N"/>
    <property type="match status" value="1"/>
</dbReference>
<feature type="transmembrane region" description="Helical" evidence="2">
    <location>
        <begin position="140"/>
        <end position="159"/>
    </location>
</feature>
<sequence length="829" mass="89510">MPKVSVVTLPEDVLKAPSAGQPAAAAVEERQLGISFPWRELARELYNRITILFSPANILIDVLAFLLGRVCLIGEVAPFGLAFFAAVASVSRERAPMAGLWALLGVISVGQYMEAGIYFLSMIMYWRISDKLDRMLPKAHAVPLLIFGCVLLSGLPLSLWREVSFYNTMLVVLDAAMCMVLAFIFSFGMPLVVFSSEQKARGAEALICAVFILAIAVAGLGNATIMEYSVRNMAGGLITMALALTGGSGLGAAGGVAVGLVVSLSDGYATAAIAIYSLAGLLGGLFRSWGKPAVLLGFLLGSTIGTLYFGQAGELLLVLVESSLASAVFFALPAIRLSRWRESWLTDESGVDAEAALDAAINKLQNMAAMFNDLAKAFSNANTKEETAYQDKIKEAQLKEMLSCVGDKVCGACTRRDACWDRDFYQIYQAMLATLVLAEGDRLKGSSLPDYIKANCANQKELIEIIGRVADNNRVHWYWQKKMGECRQVGAEQMKATGEIIINLASEIKRGPQNDREVAGMLSERAAALDCPLSAVQVAWKRGTVTVDAQKLPCGGTKECVHTILPLAANLLQEKMVLHTSCGNKEKNKKCKLTLELAEKYFVETGRATAAKGGDSGVCADVCARLDLGKGKVALILSDGMGSGQEAVGESQATVSFLQKLLTMGFDVDTAVMTVNSLLLLKTPESYATLDMVIVDTYTGETEFLKIGAPPSFVKRVREVSTIKSSGLPIGIIQHIEITPVKRALSRGDIIVMVSDGIIDAARGKENEFERENEKESWVANFLRRLATERPQEIANRILHQAEEFSQGTAEDDMAVLVIRIAELPPLIQ</sequence>
<dbReference type="AlphaFoldDB" id="A0A348AJK5"/>
<protein>
    <submittedName>
        <fullName evidence="4">Stage II sporulation protein E</fullName>
        <ecNumber evidence="4">3.1.3.16</ecNumber>
    </submittedName>
</protein>
<keyword evidence="2" id="KW-0812">Transmembrane</keyword>
<dbReference type="OrthoDB" id="9763774at2"/>
<dbReference type="SMART" id="SM00331">
    <property type="entry name" value="PP2C_SIG"/>
    <property type="match status" value="1"/>
</dbReference>
<name>A0A348AJK5_9FIRM</name>
<organism evidence="4 5">
    <name type="scientific">Methylomusa anaerophila</name>
    <dbReference type="NCBI Taxonomy" id="1930071"/>
    <lineage>
        <taxon>Bacteria</taxon>
        <taxon>Bacillati</taxon>
        <taxon>Bacillota</taxon>
        <taxon>Negativicutes</taxon>
        <taxon>Selenomonadales</taxon>
        <taxon>Sporomusaceae</taxon>
        <taxon>Methylomusa</taxon>
    </lineage>
</organism>
<feature type="domain" description="PPM-type phosphatase" evidence="3">
    <location>
        <begin position="614"/>
        <end position="821"/>
    </location>
</feature>
<dbReference type="Pfam" id="PF07228">
    <property type="entry name" value="SpoIIE"/>
    <property type="match status" value="1"/>
</dbReference>
<dbReference type="SUPFAM" id="SSF81606">
    <property type="entry name" value="PP2C-like"/>
    <property type="match status" value="1"/>
</dbReference>
<keyword evidence="1 4" id="KW-0378">Hydrolase</keyword>
<dbReference type="RefSeq" id="WP_126308297.1">
    <property type="nucleotide sequence ID" value="NZ_AP018449.1"/>
</dbReference>
<proteinExistence type="predicted"/>
<keyword evidence="2" id="KW-0472">Membrane</keyword>
<dbReference type="InterPro" id="IPR014221">
    <property type="entry name" value="SpoII_E"/>
</dbReference>
<gene>
    <name evidence="4" type="primary">spoIIE</name>
    <name evidence="4" type="ORF">MAMMFC1_01924</name>
</gene>
<reference evidence="4 5" key="1">
    <citation type="journal article" date="2018" name="Int. J. Syst. Evol. Microbiol.">
        <title>Methylomusa anaerophila gen. nov., sp. nov., an anaerobic methanol-utilizing bacterium isolated from a microbial fuel cell.</title>
        <authorList>
            <person name="Amano N."/>
            <person name="Yamamuro A."/>
            <person name="Miyahara M."/>
            <person name="Kouzuma A."/>
            <person name="Abe T."/>
            <person name="Watanabe K."/>
        </authorList>
    </citation>
    <scope>NUCLEOTIDE SEQUENCE [LARGE SCALE GENOMIC DNA]</scope>
    <source>
        <strain evidence="4 5">MMFC1</strain>
    </source>
</reference>
<dbReference type="InterPro" id="IPR052016">
    <property type="entry name" value="Bact_Sigma-Reg"/>
</dbReference>
<dbReference type="KEGG" id="mana:MAMMFC1_01924"/>
<dbReference type="PANTHER" id="PTHR43156:SF2">
    <property type="entry name" value="STAGE II SPORULATION PROTEIN E"/>
    <property type="match status" value="1"/>
</dbReference>
<feature type="transmembrane region" description="Helical" evidence="2">
    <location>
        <begin position="237"/>
        <end position="262"/>
    </location>
</feature>
<dbReference type="EC" id="3.1.3.16" evidence="4"/>
<feature type="transmembrane region" description="Helical" evidence="2">
    <location>
        <begin position="100"/>
        <end position="128"/>
    </location>
</feature>
<dbReference type="NCBIfam" id="TIGR02865">
    <property type="entry name" value="spore_II_E"/>
    <property type="match status" value="1"/>
</dbReference>
<keyword evidence="5" id="KW-1185">Reference proteome</keyword>
<evidence type="ECO:0000259" key="3">
    <source>
        <dbReference type="SMART" id="SM00331"/>
    </source>
</evidence>
<dbReference type="Gene3D" id="3.60.40.10">
    <property type="entry name" value="PPM-type phosphatase domain"/>
    <property type="match status" value="1"/>
</dbReference>
<evidence type="ECO:0000256" key="2">
    <source>
        <dbReference type="SAM" id="Phobius"/>
    </source>
</evidence>
<evidence type="ECO:0000313" key="4">
    <source>
        <dbReference type="EMBL" id="BBB91253.1"/>
    </source>
</evidence>
<evidence type="ECO:0000256" key="1">
    <source>
        <dbReference type="ARBA" id="ARBA00022801"/>
    </source>
</evidence>
<keyword evidence="2" id="KW-1133">Transmembrane helix</keyword>
<feature type="transmembrane region" description="Helical" evidence="2">
    <location>
        <begin position="268"/>
        <end position="286"/>
    </location>
</feature>
<dbReference type="InterPro" id="IPR001932">
    <property type="entry name" value="PPM-type_phosphatase-like_dom"/>
</dbReference>
<feature type="transmembrane region" description="Helical" evidence="2">
    <location>
        <begin position="171"/>
        <end position="193"/>
    </location>
</feature>
<dbReference type="InterPro" id="IPR045768">
    <property type="entry name" value="SpoIIE_N"/>
</dbReference>
<accession>A0A348AJK5</accession>
<dbReference type="Proteomes" id="UP000276437">
    <property type="component" value="Chromosome"/>
</dbReference>
<feature type="transmembrane region" description="Helical" evidence="2">
    <location>
        <begin position="62"/>
        <end position="88"/>
    </location>
</feature>
<feature type="transmembrane region" description="Helical" evidence="2">
    <location>
        <begin position="315"/>
        <end position="335"/>
    </location>
</feature>
<dbReference type="GO" id="GO:0004722">
    <property type="term" value="F:protein serine/threonine phosphatase activity"/>
    <property type="evidence" value="ECO:0007669"/>
    <property type="project" value="UniProtKB-EC"/>
</dbReference>